<dbReference type="RefSeq" id="WP_185373473.1">
    <property type="nucleotide sequence ID" value="NZ_JAARNB010000003.1"/>
</dbReference>
<evidence type="ECO:0000313" key="4">
    <source>
        <dbReference type="Proteomes" id="UP000532866"/>
    </source>
</evidence>
<dbReference type="EMBL" id="JAAROL010000002">
    <property type="protein sequence ID" value="MBC1331681.1"/>
    <property type="molecule type" value="Genomic_DNA"/>
</dbReference>
<organism evidence="3 4">
    <name type="scientific">Listeria booriae</name>
    <dbReference type="NCBI Taxonomy" id="1552123"/>
    <lineage>
        <taxon>Bacteria</taxon>
        <taxon>Bacillati</taxon>
        <taxon>Bacillota</taxon>
        <taxon>Bacilli</taxon>
        <taxon>Bacillales</taxon>
        <taxon>Listeriaceae</taxon>
        <taxon>Listeria</taxon>
    </lineage>
</organism>
<reference evidence="3 4" key="1">
    <citation type="submission" date="2020-03" db="EMBL/GenBank/DDBJ databases">
        <title>Soil Listeria distribution.</title>
        <authorList>
            <person name="Liao J."/>
            <person name="Wiedmann M."/>
        </authorList>
    </citation>
    <scope>NUCLEOTIDE SEQUENCE [LARGE SCALE GENOMIC DNA]</scope>
    <source>
        <strain evidence="3 4">FSL L7-1833</strain>
    </source>
</reference>
<dbReference type="AlphaFoldDB" id="A0A7X0WDV5"/>
<dbReference type="PANTHER" id="PTHR12526:SF629">
    <property type="entry name" value="TEICHURONIC ACID BIOSYNTHESIS GLYCOSYLTRANSFERASE TUAH-RELATED"/>
    <property type="match status" value="1"/>
</dbReference>
<dbReference type="Proteomes" id="UP000532866">
    <property type="component" value="Unassembled WGS sequence"/>
</dbReference>
<gene>
    <name evidence="3" type="ORF">HB759_07005</name>
</gene>
<dbReference type="PANTHER" id="PTHR12526">
    <property type="entry name" value="GLYCOSYLTRANSFERASE"/>
    <property type="match status" value="1"/>
</dbReference>
<keyword evidence="2 3" id="KW-0808">Transferase</keyword>
<sequence>MTTFYNISSVHPWNDTRFYHRQAHSILNREINVVHIGVENDKLAVSDQANLEIRLLSNHKKQWRWKNTYQLLRMINKERPASIMFHDPELLILCWWLKKVHNNYHPIMIYDMHENVPKVVSKKRLPTIMKKGYAALERHLIKSCDGVIFAEETYKEDYTFLQVPTVDVYNFPKIDISNRVRKQNDVFTMVYIGSISHVRGSMTMLQLAKDLRDAGQAFQLTIMGTGQAKFVQEMTDFVEQENLQSSVTLEGSVDFKEAFPMIQNADLGLSFLAPIPNFIGGKTTKCFEYMAAGIPFITSDFLISDIINEEQCGYQVNVEDRLAVLNQVLYVMDNLSEARQKGENGQRAFQNKYNWEHEENKLYQLLDGIEGMEE</sequence>
<dbReference type="SUPFAM" id="SSF53756">
    <property type="entry name" value="UDP-Glycosyltransferase/glycogen phosphorylase"/>
    <property type="match status" value="1"/>
</dbReference>
<accession>A0A7X0WDV5</accession>
<evidence type="ECO:0000256" key="2">
    <source>
        <dbReference type="ARBA" id="ARBA00022679"/>
    </source>
</evidence>
<proteinExistence type="predicted"/>
<evidence type="ECO:0000313" key="3">
    <source>
        <dbReference type="EMBL" id="MBC1331681.1"/>
    </source>
</evidence>
<name>A0A7X0WDV5_9LIST</name>
<comment type="caution">
    <text evidence="3">The sequence shown here is derived from an EMBL/GenBank/DDBJ whole genome shotgun (WGS) entry which is preliminary data.</text>
</comment>
<protein>
    <submittedName>
        <fullName evidence="3">Glycosyltransferase family 4 protein</fullName>
    </submittedName>
</protein>
<dbReference type="Pfam" id="PF13692">
    <property type="entry name" value="Glyco_trans_1_4"/>
    <property type="match status" value="1"/>
</dbReference>
<dbReference type="GO" id="GO:0016757">
    <property type="term" value="F:glycosyltransferase activity"/>
    <property type="evidence" value="ECO:0007669"/>
    <property type="project" value="UniProtKB-KW"/>
</dbReference>
<evidence type="ECO:0000256" key="1">
    <source>
        <dbReference type="ARBA" id="ARBA00022676"/>
    </source>
</evidence>
<keyword evidence="1" id="KW-0328">Glycosyltransferase</keyword>
<dbReference type="Gene3D" id="3.40.50.2000">
    <property type="entry name" value="Glycogen Phosphorylase B"/>
    <property type="match status" value="2"/>
</dbReference>